<keyword evidence="4 8" id="KW-0210">Decarboxylase</keyword>
<feature type="domain" description="Indole-3-glycerol phosphate synthase" evidence="9">
    <location>
        <begin position="9"/>
        <end position="264"/>
    </location>
</feature>
<dbReference type="EMBL" id="CP001823">
    <property type="protein sequence ID" value="ACZ39308.1"/>
    <property type="molecule type" value="Genomic_DNA"/>
</dbReference>
<dbReference type="InterPro" id="IPR013798">
    <property type="entry name" value="Indole-3-glycerol_P_synth_dom"/>
</dbReference>
<dbReference type="PANTHER" id="PTHR22854">
    <property type="entry name" value="TRYPTOPHAN BIOSYNTHESIS PROTEIN"/>
    <property type="match status" value="1"/>
</dbReference>
<dbReference type="InterPro" id="IPR011060">
    <property type="entry name" value="RibuloseP-bd_barrel"/>
</dbReference>
<dbReference type="NCBIfam" id="NF001377">
    <property type="entry name" value="PRK00278.2-4"/>
    <property type="match status" value="1"/>
</dbReference>
<dbReference type="FunFam" id="3.20.20.70:FF:000024">
    <property type="entry name" value="Indole-3-glycerol phosphate synthase"/>
    <property type="match status" value="1"/>
</dbReference>
<keyword evidence="5 8" id="KW-0822">Tryptophan biosynthesis</keyword>
<dbReference type="InterPro" id="IPR001468">
    <property type="entry name" value="Indole-3-GlycerolPSynthase_CS"/>
</dbReference>
<evidence type="ECO:0000256" key="1">
    <source>
        <dbReference type="ARBA" id="ARBA00001633"/>
    </source>
</evidence>
<dbReference type="Gene3D" id="3.20.20.70">
    <property type="entry name" value="Aldolase class I"/>
    <property type="match status" value="1"/>
</dbReference>
<dbReference type="HAMAP" id="MF_00134_B">
    <property type="entry name" value="IGPS_B"/>
    <property type="match status" value="1"/>
</dbReference>
<dbReference type="GO" id="GO:0004640">
    <property type="term" value="F:phosphoribosylanthranilate isomerase activity"/>
    <property type="evidence" value="ECO:0007669"/>
    <property type="project" value="TreeGrafter"/>
</dbReference>
<dbReference type="UniPathway" id="UPA00035">
    <property type="reaction ID" value="UER00043"/>
</dbReference>
<dbReference type="AlphaFoldDB" id="D1C4Z1"/>
<reference evidence="10 11" key="2">
    <citation type="journal article" date="2010" name="Stand. Genomic Sci.">
        <title>Complete genome sequence of Desulfohalobium retbaense type strain (HR(100)).</title>
        <authorList>
            <person name="Spring S."/>
            <person name="Nolan M."/>
            <person name="Lapidus A."/>
            <person name="Glavina Del Rio T."/>
            <person name="Copeland A."/>
            <person name="Tice H."/>
            <person name="Cheng J.F."/>
            <person name="Lucas S."/>
            <person name="Land M."/>
            <person name="Chen F."/>
            <person name="Bruce D."/>
            <person name="Goodwin L."/>
            <person name="Pitluck S."/>
            <person name="Ivanova N."/>
            <person name="Mavromatis K."/>
            <person name="Mikhailova N."/>
            <person name="Pati A."/>
            <person name="Chen A."/>
            <person name="Palaniappan K."/>
            <person name="Hauser L."/>
            <person name="Chang Y.J."/>
            <person name="Jeffries C.D."/>
            <person name="Munk C."/>
            <person name="Kiss H."/>
            <person name="Chain P."/>
            <person name="Han C."/>
            <person name="Brettin T."/>
            <person name="Detter J.C."/>
            <person name="Schuler E."/>
            <person name="Goker M."/>
            <person name="Rohde M."/>
            <person name="Bristow J."/>
            <person name="Eisen J.A."/>
            <person name="Markowitz V."/>
            <person name="Hugenholtz P."/>
            <person name="Kyrpides N.C."/>
            <person name="Klenk H.P."/>
        </authorList>
    </citation>
    <scope>NUCLEOTIDE SEQUENCE [LARGE SCALE GENOMIC DNA]</scope>
    <source>
        <strain evidence="11">ATCC 49802 / DSM 20745 / S 6022</strain>
    </source>
</reference>
<dbReference type="InterPro" id="IPR045186">
    <property type="entry name" value="Indole-3-glycerol_P_synth"/>
</dbReference>
<comment type="catalytic activity">
    <reaction evidence="1 8">
        <text>1-(2-carboxyphenylamino)-1-deoxy-D-ribulose 5-phosphate + H(+) = (1S,2R)-1-C-(indol-3-yl)glycerol 3-phosphate + CO2 + H2O</text>
        <dbReference type="Rhea" id="RHEA:23476"/>
        <dbReference type="ChEBI" id="CHEBI:15377"/>
        <dbReference type="ChEBI" id="CHEBI:15378"/>
        <dbReference type="ChEBI" id="CHEBI:16526"/>
        <dbReference type="ChEBI" id="CHEBI:58613"/>
        <dbReference type="ChEBI" id="CHEBI:58866"/>
        <dbReference type="EC" id="4.1.1.48"/>
    </reaction>
</comment>
<dbReference type="HOGENOM" id="CLU_034247_2_0_0"/>
<dbReference type="PROSITE" id="PS00614">
    <property type="entry name" value="IGPS"/>
    <property type="match status" value="1"/>
</dbReference>
<keyword evidence="3 8" id="KW-0028">Amino-acid biosynthesis</keyword>
<dbReference type="SUPFAM" id="SSF51366">
    <property type="entry name" value="Ribulose-phoshate binding barrel"/>
    <property type="match status" value="1"/>
</dbReference>
<evidence type="ECO:0000259" key="9">
    <source>
        <dbReference type="Pfam" id="PF00218"/>
    </source>
</evidence>
<dbReference type="Proteomes" id="UP000002027">
    <property type="component" value="Chromosome 1"/>
</dbReference>
<dbReference type="GO" id="GO:0004425">
    <property type="term" value="F:indole-3-glycerol-phosphate synthase activity"/>
    <property type="evidence" value="ECO:0007669"/>
    <property type="project" value="UniProtKB-UniRule"/>
</dbReference>
<dbReference type="eggNOG" id="COG0134">
    <property type="taxonomic scope" value="Bacteria"/>
</dbReference>
<evidence type="ECO:0000256" key="4">
    <source>
        <dbReference type="ARBA" id="ARBA00022793"/>
    </source>
</evidence>
<dbReference type="OrthoDB" id="9804217at2"/>
<evidence type="ECO:0000256" key="6">
    <source>
        <dbReference type="ARBA" id="ARBA00023141"/>
    </source>
</evidence>
<dbReference type="EC" id="4.1.1.48" evidence="8"/>
<reference evidence="11" key="1">
    <citation type="submission" date="2009-11" db="EMBL/GenBank/DDBJ databases">
        <title>The complete chromosome 1 of Sphaerobacter thermophilus DSM 20745.</title>
        <authorList>
            <person name="Lucas S."/>
            <person name="Copeland A."/>
            <person name="Lapidus A."/>
            <person name="Glavina del Rio T."/>
            <person name="Dalin E."/>
            <person name="Tice H."/>
            <person name="Bruce D."/>
            <person name="Goodwin L."/>
            <person name="Pitluck S."/>
            <person name="Kyrpides N."/>
            <person name="Mavromatis K."/>
            <person name="Ivanova N."/>
            <person name="Mikhailova N."/>
            <person name="LaButti K.M."/>
            <person name="Clum A."/>
            <person name="Sun H.I."/>
            <person name="Brettin T."/>
            <person name="Detter J.C."/>
            <person name="Han C."/>
            <person name="Larimer F."/>
            <person name="Land M."/>
            <person name="Hauser L."/>
            <person name="Markowitz V."/>
            <person name="Cheng J.F."/>
            <person name="Hugenholtz P."/>
            <person name="Woyke T."/>
            <person name="Wu D."/>
            <person name="Steenblock K."/>
            <person name="Schneider S."/>
            <person name="Pukall R."/>
            <person name="Goeker M."/>
            <person name="Klenk H.P."/>
            <person name="Eisen J.A."/>
        </authorList>
    </citation>
    <scope>NUCLEOTIDE SEQUENCE [LARGE SCALE GENOMIC DNA]</scope>
    <source>
        <strain evidence="11">ATCC 49802 / DSM 20745 / S 6022</strain>
    </source>
</reference>
<accession>D1C4Z1</accession>
<evidence type="ECO:0000256" key="7">
    <source>
        <dbReference type="ARBA" id="ARBA00023239"/>
    </source>
</evidence>
<evidence type="ECO:0000313" key="11">
    <source>
        <dbReference type="Proteomes" id="UP000002027"/>
    </source>
</evidence>
<comment type="similarity">
    <text evidence="8">Belongs to the TrpC family.</text>
</comment>
<gene>
    <name evidence="8" type="primary">trpC</name>
    <name evidence="10" type="ordered locus">Sthe_1875</name>
</gene>
<dbReference type="InParanoid" id="D1C4Z1"/>
<protein>
    <recommendedName>
        <fullName evidence="8">Indole-3-glycerol phosphate synthase</fullName>
        <shortName evidence="8">IGPS</shortName>
        <ecNumber evidence="8">4.1.1.48</ecNumber>
    </recommendedName>
</protein>
<dbReference type="InterPro" id="IPR013785">
    <property type="entry name" value="Aldolase_TIM"/>
</dbReference>
<keyword evidence="11" id="KW-1185">Reference proteome</keyword>
<evidence type="ECO:0000256" key="3">
    <source>
        <dbReference type="ARBA" id="ARBA00022605"/>
    </source>
</evidence>
<dbReference type="Pfam" id="PF00218">
    <property type="entry name" value="IGPS"/>
    <property type="match status" value="1"/>
</dbReference>
<evidence type="ECO:0000313" key="10">
    <source>
        <dbReference type="EMBL" id="ACZ39308.1"/>
    </source>
</evidence>
<dbReference type="KEGG" id="sti:Sthe_1875"/>
<evidence type="ECO:0000256" key="8">
    <source>
        <dbReference type="HAMAP-Rule" id="MF_00134"/>
    </source>
</evidence>
<dbReference type="PANTHER" id="PTHR22854:SF2">
    <property type="entry name" value="INDOLE-3-GLYCEROL-PHOSPHATE SYNTHASE"/>
    <property type="match status" value="1"/>
</dbReference>
<proteinExistence type="inferred from homology"/>
<keyword evidence="6 8" id="KW-0057">Aromatic amino acid biosynthesis</keyword>
<dbReference type="FunCoup" id="D1C4Z1">
    <property type="interactions" value="412"/>
</dbReference>
<comment type="pathway">
    <text evidence="2 8">Amino-acid biosynthesis; L-tryptophan biosynthesis; L-tryptophan from chorismate: step 4/5.</text>
</comment>
<dbReference type="HAMAP" id="MF_00134_A">
    <property type="entry name" value="IGPS_A"/>
    <property type="match status" value="1"/>
</dbReference>
<sequence length="267" mass="27857">MGTETGTILDRIAERTAADLAERRATRPLADLEAMARAMPAPLPLDAALRGTTTRVIAEVKRASPSKGALAAGVDARAVARDYLAAGAAAISVLTDAPFFQGSLEDLALVAELAHADPTPRPVLRKDFLLDPYQVVEARAYGADAVLLIVAVLGGASLPEMLDAVHAQGMQALVEVHDEAELDVALAAGARIIGINNRDLRNFTVDLGTTERLAPRIPRDRVIVAESGIHGPGDVRRLAAAGAHAVLVGESLMVAADRQAALRGLLA</sequence>
<keyword evidence="7 8" id="KW-0456">Lyase</keyword>
<dbReference type="RefSeq" id="WP_012872354.1">
    <property type="nucleotide sequence ID" value="NC_013523.1"/>
</dbReference>
<evidence type="ECO:0000256" key="2">
    <source>
        <dbReference type="ARBA" id="ARBA00004696"/>
    </source>
</evidence>
<dbReference type="GO" id="GO:0000162">
    <property type="term" value="P:L-tryptophan biosynthetic process"/>
    <property type="evidence" value="ECO:0007669"/>
    <property type="project" value="UniProtKB-UniRule"/>
</dbReference>
<organism evidence="10 11">
    <name type="scientific">Sphaerobacter thermophilus (strain ATCC 49802 / DSM 20745 / KCCM 41009 / NCIMB 13125 / S 6022)</name>
    <dbReference type="NCBI Taxonomy" id="479434"/>
    <lineage>
        <taxon>Bacteria</taxon>
        <taxon>Pseudomonadati</taxon>
        <taxon>Thermomicrobiota</taxon>
        <taxon>Thermomicrobia</taxon>
        <taxon>Sphaerobacterales</taxon>
        <taxon>Sphaerobacterineae</taxon>
        <taxon>Sphaerobacteraceae</taxon>
        <taxon>Sphaerobacter</taxon>
    </lineage>
</organism>
<name>D1C4Z1_SPHTD</name>
<dbReference type="STRING" id="479434.Sthe_1875"/>
<dbReference type="CDD" id="cd00331">
    <property type="entry name" value="IGPS"/>
    <property type="match status" value="1"/>
</dbReference>
<evidence type="ECO:0000256" key="5">
    <source>
        <dbReference type="ARBA" id="ARBA00022822"/>
    </source>
</evidence>